<name>A0AA89C5R4_PINIB</name>
<dbReference type="EMBL" id="VSWD01000008">
    <property type="protein sequence ID" value="KAK3095777.1"/>
    <property type="molecule type" value="Genomic_DNA"/>
</dbReference>
<dbReference type="Proteomes" id="UP001186944">
    <property type="component" value="Unassembled WGS sequence"/>
</dbReference>
<feature type="compositionally biased region" description="Polar residues" evidence="3">
    <location>
        <begin position="679"/>
        <end position="689"/>
    </location>
</feature>
<organism evidence="5 6">
    <name type="scientific">Pinctada imbricata</name>
    <name type="common">Atlantic pearl-oyster</name>
    <name type="synonym">Pinctada martensii</name>
    <dbReference type="NCBI Taxonomy" id="66713"/>
    <lineage>
        <taxon>Eukaryota</taxon>
        <taxon>Metazoa</taxon>
        <taxon>Spiralia</taxon>
        <taxon>Lophotrochozoa</taxon>
        <taxon>Mollusca</taxon>
        <taxon>Bivalvia</taxon>
        <taxon>Autobranchia</taxon>
        <taxon>Pteriomorphia</taxon>
        <taxon>Pterioida</taxon>
        <taxon>Pterioidea</taxon>
        <taxon>Pteriidae</taxon>
        <taxon>Pinctada</taxon>
    </lineage>
</organism>
<feature type="region of interest" description="Disordered" evidence="3">
    <location>
        <begin position="1"/>
        <end position="32"/>
    </location>
</feature>
<feature type="compositionally biased region" description="Polar residues" evidence="3">
    <location>
        <begin position="225"/>
        <end position="245"/>
    </location>
</feature>
<dbReference type="SMART" id="SM00336">
    <property type="entry name" value="BBOX"/>
    <property type="match status" value="1"/>
</dbReference>
<keyword evidence="1" id="KW-0862">Zinc</keyword>
<dbReference type="InterPro" id="IPR000315">
    <property type="entry name" value="Znf_B-box"/>
</dbReference>
<keyword evidence="6" id="KW-1185">Reference proteome</keyword>
<feature type="compositionally biased region" description="Basic and acidic residues" evidence="3">
    <location>
        <begin position="1"/>
        <end position="22"/>
    </location>
</feature>
<gene>
    <name evidence="5" type="ORF">FSP39_018981</name>
</gene>
<dbReference type="PROSITE" id="PS50119">
    <property type="entry name" value="ZF_BBOX"/>
    <property type="match status" value="1"/>
</dbReference>
<keyword evidence="1" id="KW-0479">Metal-binding</keyword>
<feature type="compositionally biased region" description="Low complexity" evidence="3">
    <location>
        <begin position="471"/>
        <end position="501"/>
    </location>
</feature>
<feature type="domain" description="B box-type" evidence="4">
    <location>
        <begin position="91"/>
        <end position="137"/>
    </location>
</feature>
<feature type="compositionally biased region" description="Polar residues" evidence="3">
    <location>
        <begin position="808"/>
        <end position="830"/>
    </location>
</feature>
<feature type="compositionally biased region" description="Polar residues" evidence="3">
    <location>
        <begin position="508"/>
        <end position="521"/>
    </location>
</feature>
<evidence type="ECO:0000313" key="5">
    <source>
        <dbReference type="EMBL" id="KAK3095777.1"/>
    </source>
</evidence>
<feature type="compositionally biased region" description="Polar residues" evidence="3">
    <location>
        <begin position="453"/>
        <end position="467"/>
    </location>
</feature>
<feature type="compositionally biased region" description="Pro residues" evidence="3">
    <location>
        <begin position="304"/>
        <end position="315"/>
    </location>
</feature>
<dbReference type="PANTHER" id="PTHR28634">
    <property type="entry name" value="ZINC FINGER B-BOX DOMAIN-CONTAINING PROTEIN 1"/>
    <property type="match status" value="1"/>
</dbReference>
<evidence type="ECO:0000259" key="4">
    <source>
        <dbReference type="PROSITE" id="PS50119"/>
    </source>
</evidence>
<feature type="region of interest" description="Disordered" evidence="3">
    <location>
        <begin position="430"/>
        <end position="530"/>
    </location>
</feature>
<evidence type="ECO:0000256" key="1">
    <source>
        <dbReference type="PROSITE-ProRule" id="PRU00024"/>
    </source>
</evidence>
<evidence type="ECO:0000313" key="6">
    <source>
        <dbReference type="Proteomes" id="UP001186944"/>
    </source>
</evidence>
<dbReference type="CDD" id="cd19818">
    <property type="entry name" value="Bbox1_ZBBX"/>
    <property type="match status" value="1"/>
</dbReference>
<dbReference type="Gene3D" id="4.10.830.40">
    <property type="match status" value="1"/>
</dbReference>
<feature type="region of interest" description="Disordered" evidence="3">
    <location>
        <begin position="765"/>
        <end position="843"/>
    </location>
</feature>
<evidence type="ECO:0000256" key="2">
    <source>
        <dbReference type="SAM" id="Coils"/>
    </source>
</evidence>
<sequence length="959" mass="106062">MEERLKELRLAMNREKEDRERQGGGYWSRGQTGNLNSYATDVLNKPSSTKGKKKVKVLKDTPLDIPDRPSQPGTMAHIAKQEASVTPRQKVKGPKCGQCEEKKAAVSCVQCSELYCPPCFASFHLRGALKKHRSIPISATGPRQCMSPRPTPPHSIRDSYDYHQPPQEAASNSQHYYSNRIRDHDRNSPEGASGSFDGPSLLKGDYNEADSAASFQEALRAWRSGNSEGQNGHASTPGSVQSARSIHTPRVISVETPRVDSGTETQKPPPVEIKFHSNLSYAERLLLKKHRRTEVEQTDTPRVQAPPSPHLPTPSSPRDTYMGVEMPVTPRNAATPRIESYPKRGQSGMDIDDDFDDEERVNFQALYDAVKSTNPNVKTARKDEDNISIIELTNDVRANPLIDETSKCLVQEATELEAWAENVQKLTSTLRSELSTTMDSKPPSAKSEKMTGSKLNNEKSNVNTGKESNLKSRPSSSMKSRPASSMKSRPSSAKSRPVSAANRAKSRAMSSKPGSRSNSRAGSRMEGEGVLTKKPSEALHQVAQMTADHAEPRSVPLEQLFMIGVQPEPVERTMTPSKHKDQKEEKIKVSNKLYQMAPRSWRPDSSLADNVSEYDVRIDPVPDPLYDMSAELEVSTLMDKAMANLSASRSTSLLDGFTEDSPTPRGPSRSDTQTDTRNRRQLPSTPLYNSKSSPSNSPRPPSQSKALSPRQRSNLSRPSSQVSTSSQKSLRRSKLEQAIDFSRTVKSPEYDETASPVNIPQDRLASAASRGVTPHNAVPHVSTVPTPRSARATPRTITPRHQAPRTPRTMTPRQHAPSTPRATTQRSHSSFGERPESRAIVVDGEDLSNYDAMGELEKQNQDDEETLEQLEWELASASGRLTADGKISRMSALPDSDNEDDDVASSCSSETLREAISRLSQHDLGYDINTCLRWVWISHHVEKILSLKSSKSQNLFTLI</sequence>
<accession>A0AA89C5R4</accession>
<evidence type="ECO:0000256" key="3">
    <source>
        <dbReference type="SAM" id="MobiDB-lite"/>
    </source>
</evidence>
<proteinExistence type="predicted"/>
<keyword evidence="1" id="KW-0863">Zinc-finger</keyword>
<dbReference type="PANTHER" id="PTHR28634:SF1">
    <property type="entry name" value="ZINC FINGER B-BOX DOMAIN-CONTAINING PROTEIN 1"/>
    <property type="match status" value="1"/>
</dbReference>
<feature type="region of interest" description="Disordered" evidence="3">
    <location>
        <begin position="292"/>
        <end position="320"/>
    </location>
</feature>
<feature type="region of interest" description="Disordered" evidence="3">
    <location>
        <begin position="225"/>
        <end position="271"/>
    </location>
</feature>
<feature type="region of interest" description="Disordered" evidence="3">
    <location>
        <begin position="653"/>
        <end position="735"/>
    </location>
</feature>
<feature type="compositionally biased region" description="Low complexity" evidence="3">
    <location>
        <begin position="716"/>
        <end position="728"/>
    </location>
</feature>
<dbReference type="Pfam" id="PF22586">
    <property type="entry name" value="ANCHR-like_BBOX"/>
    <property type="match status" value="1"/>
</dbReference>
<dbReference type="AlphaFoldDB" id="A0AA89C5R4"/>
<reference evidence="5" key="1">
    <citation type="submission" date="2019-08" db="EMBL/GenBank/DDBJ databases">
        <title>The improved chromosome-level genome for the pearl oyster Pinctada fucata martensii using PacBio sequencing and Hi-C.</title>
        <authorList>
            <person name="Zheng Z."/>
        </authorList>
    </citation>
    <scope>NUCLEOTIDE SEQUENCE</scope>
    <source>
        <strain evidence="5">ZZ-2019</strain>
        <tissue evidence="5">Adductor muscle</tissue>
    </source>
</reference>
<dbReference type="GO" id="GO:0008270">
    <property type="term" value="F:zinc ion binding"/>
    <property type="evidence" value="ECO:0007669"/>
    <property type="project" value="UniProtKB-KW"/>
</dbReference>
<feature type="region of interest" description="Disordered" evidence="3">
    <location>
        <begin position="135"/>
        <end position="205"/>
    </location>
</feature>
<comment type="caution">
    <text evidence="5">The sequence shown here is derived from an EMBL/GenBank/DDBJ whole genome shotgun (WGS) entry which is preliminary data.</text>
</comment>
<protein>
    <recommendedName>
        <fullName evidence="4">B box-type domain-containing protein</fullName>
    </recommendedName>
</protein>
<keyword evidence="2" id="KW-0175">Coiled coil</keyword>
<dbReference type="InterPro" id="IPR037688">
    <property type="entry name" value="ZBBX"/>
</dbReference>
<feature type="coiled-coil region" evidence="2">
    <location>
        <begin position="853"/>
        <end position="880"/>
    </location>
</feature>